<evidence type="ECO:0000313" key="8">
    <source>
        <dbReference type="Proteomes" id="UP001642482"/>
    </source>
</evidence>
<sequence>MPVKRKAPPGSSAQASALKSGKASSASTPEPGTKAHSSFHPLANLAQDFLITIAELISRPAFMHQYHLTTHSLYAAVSVGLNPHDIIKTLNRFLKTDVPEVIHDFIFSITDSFGKKLLKDTVIGPLRVHEGAGISMTVAPSIHGLAISGTQNAGGVHQAKGLGNNNTKGNGGGAEEPRPIAREEHANDGKEAVDSVEVADHGIEIVQKKCRLELGYPVLEGFGNVEVNANLEIDLRPNAPAVPGEDSQ</sequence>
<dbReference type="InterPro" id="IPR032830">
    <property type="entry name" value="XPB/Ssl2_N"/>
</dbReference>
<dbReference type="EC" id="3.6.4.12" evidence="7"/>
<dbReference type="Pfam" id="PF13625">
    <property type="entry name" value="Helicase_C_3"/>
    <property type="match status" value="1"/>
</dbReference>
<dbReference type="Proteomes" id="UP001642482">
    <property type="component" value="Unassembled WGS sequence"/>
</dbReference>
<feature type="domain" description="Helicase XPB/Ssl2 N-terminal" evidence="6">
    <location>
        <begin position="41"/>
        <end position="115"/>
    </location>
</feature>
<feature type="compositionally biased region" description="Low complexity" evidence="5">
    <location>
        <begin position="10"/>
        <end position="27"/>
    </location>
</feature>
<evidence type="ECO:0000259" key="6">
    <source>
        <dbReference type="Pfam" id="PF13625"/>
    </source>
</evidence>
<evidence type="ECO:0000313" key="7">
    <source>
        <dbReference type="EMBL" id="CAK7208101.1"/>
    </source>
</evidence>
<keyword evidence="2 7" id="KW-0378">Hydrolase</keyword>
<evidence type="ECO:0000256" key="1">
    <source>
        <dbReference type="ARBA" id="ARBA00022741"/>
    </source>
</evidence>
<evidence type="ECO:0000256" key="2">
    <source>
        <dbReference type="ARBA" id="ARBA00022801"/>
    </source>
</evidence>
<dbReference type="GO" id="GO:0016787">
    <property type="term" value="F:hydrolase activity"/>
    <property type="evidence" value="ECO:0007669"/>
    <property type="project" value="UniProtKB-KW"/>
</dbReference>
<evidence type="ECO:0000256" key="5">
    <source>
        <dbReference type="SAM" id="MobiDB-lite"/>
    </source>
</evidence>
<keyword evidence="8" id="KW-1185">Reference proteome</keyword>
<feature type="region of interest" description="Disordered" evidence="5">
    <location>
        <begin position="1"/>
        <end position="37"/>
    </location>
</feature>
<protein>
    <submittedName>
        <fullName evidence="7">DNA repair helicase RAD25</fullName>
        <ecNumber evidence="7">3.6.4.12</ecNumber>
    </submittedName>
</protein>
<comment type="caution">
    <text evidence="7">The sequence shown here is derived from an EMBL/GenBank/DDBJ whole genome shotgun (WGS) entry which is preliminary data.</text>
</comment>
<evidence type="ECO:0000256" key="3">
    <source>
        <dbReference type="ARBA" id="ARBA00022806"/>
    </source>
</evidence>
<dbReference type="PANTHER" id="PTHR11274">
    <property type="entry name" value="RAD25/XP-B DNA REPAIR HELICASE"/>
    <property type="match status" value="1"/>
</dbReference>
<keyword evidence="3 7" id="KW-0347">Helicase</keyword>
<dbReference type="GO" id="GO:0003678">
    <property type="term" value="F:DNA helicase activity"/>
    <property type="evidence" value="ECO:0007669"/>
    <property type="project" value="UniProtKB-EC"/>
</dbReference>
<dbReference type="InterPro" id="IPR050615">
    <property type="entry name" value="ATP-dep_DNA_Helicase"/>
</dbReference>
<organism evidence="7 8">
    <name type="scientific">Sporothrix eucalyptigena</name>
    <dbReference type="NCBI Taxonomy" id="1812306"/>
    <lineage>
        <taxon>Eukaryota</taxon>
        <taxon>Fungi</taxon>
        <taxon>Dikarya</taxon>
        <taxon>Ascomycota</taxon>
        <taxon>Pezizomycotina</taxon>
        <taxon>Sordariomycetes</taxon>
        <taxon>Sordariomycetidae</taxon>
        <taxon>Ophiostomatales</taxon>
        <taxon>Ophiostomataceae</taxon>
        <taxon>Sporothrix</taxon>
    </lineage>
</organism>
<evidence type="ECO:0000256" key="4">
    <source>
        <dbReference type="ARBA" id="ARBA00022840"/>
    </source>
</evidence>
<dbReference type="EMBL" id="CAWUHD010000001">
    <property type="protein sequence ID" value="CAK7208101.1"/>
    <property type="molecule type" value="Genomic_DNA"/>
</dbReference>
<keyword evidence="4" id="KW-0067">ATP-binding</keyword>
<dbReference type="PANTHER" id="PTHR11274:SF0">
    <property type="entry name" value="GENERAL TRANSCRIPTION AND DNA REPAIR FACTOR IIH HELICASE SUBUNIT XPB"/>
    <property type="match status" value="1"/>
</dbReference>
<accession>A0ABP0ALL7</accession>
<reference evidence="7 8" key="1">
    <citation type="submission" date="2024-01" db="EMBL/GenBank/DDBJ databases">
        <authorList>
            <person name="Allen C."/>
            <person name="Tagirdzhanova G."/>
        </authorList>
    </citation>
    <scope>NUCLEOTIDE SEQUENCE [LARGE SCALE GENOMIC DNA]</scope>
</reference>
<name>A0ABP0ALL7_9PEZI</name>
<keyword evidence="1" id="KW-0547">Nucleotide-binding</keyword>
<proteinExistence type="predicted"/>
<gene>
    <name evidence="7" type="primary">SSL2_1</name>
    <name evidence="7" type="ORF">SEUCBS140593_000026</name>
</gene>